<dbReference type="AlphaFoldDB" id="A0A398AGB7"/>
<proteinExistence type="predicted"/>
<reference evidence="1 2" key="1">
    <citation type="submission" date="2018-06" db="EMBL/GenBank/DDBJ databases">
        <title>WGS assembly of Brassica rapa FPsc.</title>
        <authorList>
            <person name="Bowman J."/>
            <person name="Kohchi T."/>
            <person name="Yamato K."/>
            <person name="Jenkins J."/>
            <person name="Shu S."/>
            <person name="Ishizaki K."/>
            <person name="Yamaoka S."/>
            <person name="Nishihama R."/>
            <person name="Nakamura Y."/>
            <person name="Berger F."/>
            <person name="Adam C."/>
            <person name="Aki S."/>
            <person name="Althoff F."/>
            <person name="Araki T."/>
            <person name="Arteaga-Vazquez M."/>
            <person name="Balasubrmanian S."/>
            <person name="Bauer D."/>
            <person name="Boehm C."/>
            <person name="Briginshaw L."/>
            <person name="Caballero-Perez J."/>
            <person name="Catarino B."/>
            <person name="Chen F."/>
            <person name="Chiyoda S."/>
            <person name="Chovatia M."/>
            <person name="Davies K."/>
            <person name="Delmans M."/>
            <person name="Demura T."/>
            <person name="Dierschke T."/>
            <person name="Dolan L."/>
            <person name="Dorantes-Acosta A."/>
            <person name="Eklund D."/>
            <person name="Florent S."/>
            <person name="Flores-Sandoval E."/>
            <person name="Fujiyama A."/>
            <person name="Fukuzawa H."/>
            <person name="Galik B."/>
            <person name="Grimanelli D."/>
            <person name="Grimwood J."/>
            <person name="Grossniklaus U."/>
            <person name="Hamada T."/>
            <person name="Haseloff J."/>
            <person name="Hetherington A."/>
            <person name="Higo A."/>
            <person name="Hirakawa Y."/>
            <person name="Hundley H."/>
            <person name="Ikeda Y."/>
            <person name="Inoue K."/>
            <person name="Inoue S."/>
            <person name="Ishida S."/>
            <person name="Jia Q."/>
            <person name="Kakita M."/>
            <person name="Kanazawa T."/>
            <person name="Kawai Y."/>
            <person name="Kawashima T."/>
            <person name="Kennedy M."/>
            <person name="Kinose K."/>
            <person name="Kinoshita T."/>
            <person name="Kohara Y."/>
            <person name="Koide E."/>
            <person name="Komatsu K."/>
            <person name="Kopischke S."/>
            <person name="Kubo M."/>
            <person name="Kyozuka J."/>
            <person name="Lagercrantz U."/>
            <person name="Lin S."/>
            <person name="Lindquist E."/>
            <person name="Lipzen A."/>
            <person name="Lu C."/>
            <person name="Luna E."/>
            <person name="Martienssen R."/>
            <person name="Minamino N."/>
            <person name="Mizutani M."/>
            <person name="Mizutani M."/>
            <person name="Mochizuki N."/>
            <person name="Monte I."/>
            <person name="Mosher R."/>
            <person name="Nagasaki H."/>
            <person name="Nakagami H."/>
            <person name="Naramoto S."/>
            <person name="Nishitani K."/>
            <person name="Ohtani M."/>
            <person name="Okamoto T."/>
            <person name="Okumura M."/>
            <person name="Phillips J."/>
            <person name="Pollak B."/>
            <person name="Reinders A."/>
            <person name="Roevekamp M."/>
            <person name="Sano R."/>
            <person name="Sawa S."/>
            <person name="Schmid M."/>
            <person name="Shirakawa M."/>
            <person name="Solano R."/>
            <person name="Spunde A."/>
            <person name="Suetsugu N."/>
            <person name="Sugano S."/>
            <person name="Sugiyama A."/>
            <person name="Sun R."/>
            <person name="Suzuki Y."/>
            <person name="Takenaka M."/>
            <person name="Takezawa D."/>
            <person name="Tomogane H."/>
            <person name="Tsuzuki M."/>
            <person name="Ueda T."/>
            <person name="Umeda M."/>
            <person name="Ward J."/>
            <person name="Watanabe Y."/>
            <person name="Yazaki K."/>
            <person name="Yokoyama R."/>
            <person name="Yoshitake Y."/>
            <person name="Yotsui I."/>
            <person name="Zachgo S."/>
            <person name="Schmutz J."/>
        </authorList>
    </citation>
    <scope>NUCLEOTIDE SEQUENCE [LARGE SCALE GENOMIC DNA]</scope>
    <source>
        <strain evidence="2">cv. B-3</strain>
    </source>
</reference>
<dbReference type="Proteomes" id="UP000264353">
    <property type="component" value="Chromosome A2"/>
</dbReference>
<organism evidence="1 2">
    <name type="scientific">Brassica campestris</name>
    <name type="common">Field mustard</name>
    <dbReference type="NCBI Taxonomy" id="3711"/>
    <lineage>
        <taxon>Eukaryota</taxon>
        <taxon>Viridiplantae</taxon>
        <taxon>Streptophyta</taxon>
        <taxon>Embryophyta</taxon>
        <taxon>Tracheophyta</taxon>
        <taxon>Spermatophyta</taxon>
        <taxon>Magnoliopsida</taxon>
        <taxon>eudicotyledons</taxon>
        <taxon>Gunneridae</taxon>
        <taxon>Pentapetalae</taxon>
        <taxon>rosids</taxon>
        <taxon>malvids</taxon>
        <taxon>Brassicales</taxon>
        <taxon>Brassicaceae</taxon>
        <taxon>Brassiceae</taxon>
        <taxon>Brassica</taxon>
    </lineage>
</organism>
<accession>A0A398AGB7</accession>
<dbReference type="EMBL" id="CM010629">
    <property type="protein sequence ID" value="RID76819.1"/>
    <property type="molecule type" value="Genomic_DNA"/>
</dbReference>
<protein>
    <submittedName>
        <fullName evidence="1">Uncharacterized protein</fullName>
    </submittedName>
</protein>
<evidence type="ECO:0000313" key="2">
    <source>
        <dbReference type="Proteomes" id="UP000264353"/>
    </source>
</evidence>
<name>A0A398AGB7_BRACM</name>
<gene>
    <name evidence="1" type="ORF">BRARA_B03770</name>
</gene>
<sequence>FTFLFRYCFQATAYAIWRERNTRRVGEAPQTSARLIIFLDKFIPNRISSLRKIVGNKHEKTMGIWFESR</sequence>
<feature type="non-terminal residue" evidence="1">
    <location>
        <position position="1"/>
    </location>
</feature>
<evidence type="ECO:0000313" key="1">
    <source>
        <dbReference type="EMBL" id="RID76819.1"/>
    </source>
</evidence>